<organism evidence="4 5">
    <name type="scientific">Ensete ventricosum</name>
    <name type="common">Abyssinian banana</name>
    <name type="synonym">Musa ensete</name>
    <dbReference type="NCBI Taxonomy" id="4639"/>
    <lineage>
        <taxon>Eukaryota</taxon>
        <taxon>Viridiplantae</taxon>
        <taxon>Streptophyta</taxon>
        <taxon>Embryophyta</taxon>
        <taxon>Tracheophyta</taxon>
        <taxon>Spermatophyta</taxon>
        <taxon>Magnoliopsida</taxon>
        <taxon>Liliopsida</taxon>
        <taxon>Zingiberales</taxon>
        <taxon>Musaceae</taxon>
        <taxon>Ensete</taxon>
    </lineage>
</organism>
<dbReference type="GO" id="GO:1990904">
    <property type="term" value="C:ribonucleoprotein complex"/>
    <property type="evidence" value="ECO:0007669"/>
    <property type="project" value="UniProtKB-KW"/>
</dbReference>
<protein>
    <recommendedName>
        <fullName evidence="6">Ribosomal protein S21</fullName>
    </recommendedName>
</protein>
<dbReference type="InterPro" id="IPR001911">
    <property type="entry name" value="Ribosomal_bS21"/>
</dbReference>
<dbReference type="GO" id="GO:0005840">
    <property type="term" value="C:ribosome"/>
    <property type="evidence" value="ECO:0007669"/>
    <property type="project" value="UniProtKB-KW"/>
</dbReference>
<evidence type="ECO:0000256" key="1">
    <source>
        <dbReference type="ARBA" id="ARBA00006640"/>
    </source>
</evidence>
<dbReference type="Pfam" id="PF01165">
    <property type="entry name" value="Ribosomal_S21"/>
    <property type="match status" value="2"/>
</dbReference>
<accession>A0A426YNB4</accession>
<dbReference type="Gene3D" id="1.20.5.1150">
    <property type="entry name" value="Ribosomal protein S8"/>
    <property type="match status" value="2"/>
</dbReference>
<evidence type="ECO:0000313" key="4">
    <source>
        <dbReference type="EMBL" id="RRT53226.1"/>
    </source>
</evidence>
<dbReference type="EMBL" id="AMZH03011247">
    <property type="protein sequence ID" value="RRT53226.1"/>
    <property type="molecule type" value="Genomic_DNA"/>
</dbReference>
<comment type="caution">
    <text evidence="4">The sequence shown here is derived from an EMBL/GenBank/DDBJ whole genome shotgun (WGS) entry which is preliminary data.</text>
</comment>
<sequence>MGSFPARAGTIKVAIGDNEPEEVLLRRFKREVMRAGVIQECKRRQRSEKMQEKKKHMVAVGDDEPEEVLLRRFKREVMRAGVIQECKRRRRFERMQEKKKKHKARETARPLPIVPRCSTLPPSREPTIAISRSFLVAAAPLPIAKPHAIAFHPIGHIASVPVGPLLSATGSNLLNCLLPLLHSFHGRMSRVVAVARRKPSTWPRLDENDQSLLRLADVTYGSCNLLRPLPTASSSAA</sequence>
<dbReference type="InterPro" id="IPR038380">
    <property type="entry name" value="Ribosomal_bS21_sf"/>
</dbReference>
<dbReference type="GO" id="GO:0003735">
    <property type="term" value="F:structural constituent of ribosome"/>
    <property type="evidence" value="ECO:0007669"/>
    <property type="project" value="InterPro"/>
</dbReference>
<dbReference type="GO" id="GO:0006412">
    <property type="term" value="P:translation"/>
    <property type="evidence" value="ECO:0007669"/>
    <property type="project" value="InterPro"/>
</dbReference>
<evidence type="ECO:0008006" key="6">
    <source>
        <dbReference type="Google" id="ProtNLM"/>
    </source>
</evidence>
<gene>
    <name evidence="4" type="ORF">B296_00010322</name>
</gene>
<proteinExistence type="inferred from homology"/>
<keyword evidence="3" id="KW-0687">Ribonucleoprotein</keyword>
<keyword evidence="2" id="KW-0689">Ribosomal protein</keyword>
<dbReference type="AlphaFoldDB" id="A0A426YNB4"/>
<dbReference type="Proteomes" id="UP000287651">
    <property type="component" value="Unassembled WGS sequence"/>
</dbReference>
<comment type="similarity">
    <text evidence="1">Belongs to the bacterial ribosomal protein bS21 family.</text>
</comment>
<dbReference type="PANTHER" id="PTHR21109">
    <property type="entry name" value="MITOCHONDRIAL 28S RIBOSOMAL PROTEIN S21"/>
    <property type="match status" value="1"/>
</dbReference>
<dbReference type="PANTHER" id="PTHR21109:SF0">
    <property type="entry name" value="SMALL RIBOSOMAL SUBUNIT PROTEIN BS21M"/>
    <property type="match status" value="1"/>
</dbReference>
<reference evidence="4 5" key="1">
    <citation type="journal article" date="2014" name="Agronomy (Basel)">
        <title>A Draft Genome Sequence for Ensete ventricosum, the Drought-Tolerant Tree Against Hunger.</title>
        <authorList>
            <person name="Harrison J."/>
            <person name="Moore K.A."/>
            <person name="Paszkiewicz K."/>
            <person name="Jones T."/>
            <person name="Grant M."/>
            <person name="Ambacheew D."/>
            <person name="Muzemil S."/>
            <person name="Studholme D.J."/>
        </authorList>
    </citation>
    <scope>NUCLEOTIDE SEQUENCE [LARGE SCALE GENOMIC DNA]</scope>
</reference>
<evidence type="ECO:0000256" key="3">
    <source>
        <dbReference type="ARBA" id="ARBA00023274"/>
    </source>
</evidence>
<evidence type="ECO:0000256" key="2">
    <source>
        <dbReference type="ARBA" id="ARBA00022980"/>
    </source>
</evidence>
<dbReference type="NCBIfam" id="TIGR00030">
    <property type="entry name" value="S21p"/>
    <property type="match status" value="2"/>
</dbReference>
<name>A0A426YNB4_ENSVE</name>
<evidence type="ECO:0000313" key="5">
    <source>
        <dbReference type="Proteomes" id="UP000287651"/>
    </source>
</evidence>